<name>A0A146JY33_9EUKA</name>
<protein>
    <recommendedName>
        <fullName evidence="2">Rubicon Homology domain-containing protein</fullName>
    </recommendedName>
</protein>
<feature type="non-terminal residue" evidence="1">
    <location>
        <position position="365"/>
    </location>
</feature>
<sequence>QEVIESFSKTQEFALFDNESSSQVIKGFKVAKKEDVIQVQQVNNLKIADIYKAEQPEDQCPNEDFALITDDVKPQLCSTFDQIELLDFDFHDQVCHFCPELYMPVLDYKIQQNHFVGENQLSVASCCPDQHFLAFSVLPRQIEVIPVKEQSLGQMKTTCEVCNLQLQKLDLNQQEKEDSDFLIKMASSSFCRVQQKTLCRKCANSFFMEKIPLQFNAKLISGDALSRIYQKFYQNSVKIEDLRHFVNYQAVVEIIKTHKELQQICKKRHCVKLVSQIKNNQIIKMYPILDLVSQHVAVYANSFLQSLQELIRWIDQHVEQCQNCKISNCGHCRKDIKFKTAEAKRLTENVTFCIRCGQAVCNKCE</sequence>
<reference evidence="1" key="1">
    <citation type="submission" date="2015-07" db="EMBL/GenBank/DDBJ databases">
        <title>Adaptation to a free-living lifestyle via gene acquisitions in the diplomonad Trepomonas sp. PC1.</title>
        <authorList>
            <person name="Xu F."/>
            <person name="Jerlstrom-Hultqvist J."/>
            <person name="Kolisko M."/>
            <person name="Simpson A.G.B."/>
            <person name="Roger A.J."/>
            <person name="Svard S.G."/>
            <person name="Andersson J.O."/>
        </authorList>
    </citation>
    <scope>NUCLEOTIDE SEQUENCE</scope>
    <source>
        <strain evidence="1">PC1</strain>
    </source>
</reference>
<accession>A0A146JY33</accession>
<evidence type="ECO:0008006" key="2">
    <source>
        <dbReference type="Google" id="ProtNLM"/>
    </source>
</evidence>
<dbReference type="AlphaFoldDB" id="A0A146JY33"/>
<gene>
    <name evidence="1" type="ORF">TPC1_31397</name>
</gene>
<feature type="non-terminal residue" evidence="1">
    <location>
        <position position="1"/>
    </location>
</feature>
<proteinExistence type="predicted"/>
<organism evidence="1">
    <name type="scientific">Trepomonas sp. PC1</name>
    <dbReference type="NCBI Taxonomy" id="1076344"/>
    <lineage>
        <taxon>Eukaryota</taxon>
        <taxon>Metamonada</taxon>
        <taxon>Diplomonadida</taxon>
        <taxon>Hexamitidae</taxon>
        <taxon>Hexamitinae</taxon>
        <taxon>Trepomonas</taxon>
    </lineage>
</organism>
<evidence type="ECO:0000313" key="1">
    <source>
        <dbReference type="EMBL" id="JAP89108.1"/>
    </source>
</evidence>
<dbReference type="EMBL" id="GDID01007498">
    <property type="protein sequence ID" value="JAP89108.1"/>
    <property type="molecule type" value="Transcribed_RNA"/>
</dbReference>